<protein>
    <submittedName>
        <fullName evidence="2">Pimeloyl-ACP methyl ester carboxylesterase</fullName>
    </submittedName>
</protein>
<dbReference type="InterPro" id="IPR029058">
    <property type="entry name" value="AB_hydrolase_fold"/>
</dbReference>
<evidence type="ECO:0000313" key="3">
    <source>
        <dbReference type="Proteomes" id="UP001228905"/>
    </source>
</evidence>
<dbReference type="EMBL" id="JAUSVS010000002">
    <property type="protein sequence ID" value="MDQ0464054.1"/>
    <property type="molecule type" value="Genomic_DNA"/>
</dbReference>
<feature type="domain" description="AB hydrolase-1" evidence="1">
    <location>
        <begin position="46"/>
        <end position="279"/>
    </location>
</feature>
<sequence length="294" mass="31527">MSNACPMRDLAIRIGLGCHDFSPPEPLDAPGPDGSLRVYDWGGAGPPVLLLHGGGLTGRTWDFACLLLRSDYRLLAMDLRGHGDSHWSERYDLAQHVGDVLGLVDTLGLEGCHLVGMSLGGVVAALAARAAPAVFASLTLVDVAPGVDFASTEGLRDFFIRHAEADSVEAVVAAACLASPRTDRRLLDYRMRNLMRRTAQGGWRWKQDRRRPFDYGAILAVVARLDQVAAASGLPVLLARGGRSRVLDDRAALAFAAAVPGARLTIVPDAGHNVQEDNPTALAAALRRFWPPDR</sequence>
<dbReference type="InterPro" id="IPR000073">
    <property type="entry name" value="AB_hydrolase_1"/>
</dbReference>
<dbReference type="Gene3D" id="3.40.50.1820">
    <property type="entry name" value="alpha/beta hydrolase"/>
    <property type="match status" value="1"/>
</dbReference>
<name>A0ABU0ISQ2_9CAUL</name>
<keyword evidence="3" id="KW-1185">Reference proteome</keyword>
<evidence type="ECO:0000313" key="2">
    <source>
        <dbReference type="EMBL" id="MDQ0464054.1"/>
    </source>
</evidence>
<organism evidence="2 3">
    <name type="scientific">Caulobacter ginsengisoli</name>
    <dbReference type="NCBI Taxonomy" id="400775"/>
    <lineage>
        <taxon>Bacteria</taxon>
        <taxon>Pseudomonadati</taxon>
        <taxon>Pseudomonadota</taxon>
        <taxon>Alphaproteobacteria</taxon>
        <taxon>Caulobacterales</taxon>
        <taxon>Caulobacteraceae</taxon>
        <taxon>Caulobacter</taxon>
    </lineage>
</organism>
<proteinExistence type="predicted"/>
<accession>A0ABU0ISQ2</accession>
<gene>
    <name evidence="2" type="ORF">QO010_001825</name>
</gene>
<comment type="caution">
    <text evidence="2">The sequence shown here is derived from an EMBL/GenBank/DDBJ whole genome shotgun (WGS) entry which is preliminary data.</text>
</comment>
<reference evidence="2 3" key="1">
    <citation type="submission" date="2023-07" db="EMBL/GenBank/DDBJ databases">
        <title>Genomic Encyclopedia of Type Strains, Phase IV (KMG-IV): sequencing the most valuable type-strain genomes for metagenomic binning, comparative biology and taxonomic classification.</title>
        <authorList>
            <person name="Goeker M."/>
        </authorList>
    </citation>
    <scope>NUCLEOTIDE SEQUENCE [LARGE SCALE GENOMIC DNA]</scope>
    <source>
        <strain evidence="2 3">DSM 18695</strain>
    </source>
</reference>
<dbReference type="SUPFAM" id="SSF53474">
    <property type="entry name" value="alpha/beta-Hydrolases"/>
    <property type="match status" value="1"/>
</dbReference>
<dbReference type="RefSeq" id="WP_307348440.1">
    <property type="nucleotide sequence ID" value="NZ_JAUSVS010000002.1"/>
</dbReference>
<dbReference type="PANTHER" id="PTHR43194">
    <property type="entry name" value="HYDROLASE ALPHA/BETA FOLD FAMILY"/>
    <property type="match status" value="1"/>
</dbReference>
<dbReference type="PANTHER" id="PTHR43194:SF2">
    <property type="entry name" value="PEROXISOMAL MEMBRANE PROTEIN LPX1"/>
    <property type="match status" value="1"/>
</dbReference>
<evidence type="ECO:0000259" key="1">
    <source>
        <dbReference type="Pfam" id="PF00561"/>
    </source>
</evidence>
<dbReference type="Pfam" id="PF00561">
    <property type="entry name" value="Abhydrolase_1"/>
    <property type="match status" value="1"/>
</dbReference>
<dbReference type="Proteomes" id="UP001228905">
    <property type="component" value="Unassembled WGS sequence"/>
</dbReference>
<dbReference type="InterPro" id="IPR050228">
    <property type="entry name" value="Carboxylesterase_BioH"/>
</dbReference>